<name>A0A9P5RK34_9FUNG</name>
<reference evidence="1" key="1">
    <citation type="journal article" date="2020" name="Fungal Divers.">
        <title>Resolving the Mortierellaceae phylogeny through synthesis of multi-gene phylogenetics and phylogenomics.</title>
        <authorList>
            <person name="Vandepol N."/>
            <person name="Liber J."/>
            <person name="Desiro A."/>
            <person name="Na H."/>
            <person name="Kennedy M."/>
            <person name="Barry K."/>
            <person name="Grigoriev I.V."/>
            <person name="Miller A.N."/>
            <person name="O'Donnell K."/>
            <person name="Stajich J.E."/>
            <person name="Bonito G."/>
        </authorList>
    </citation>
    <scope>NUCLEOTIDE SEQUENCE</scope>
    <source>
        <strain evidence="1">NRRL 6426</strain>
    </source>
</reference>
<sequence length="193" mass="21870">MEGGISRIPAAVVFENYVGLNGCKPPVDHDNSNCQPYYSRPAPIVLSEAGVQHFVRLERLYMQVGRLTQLRYLQLLMVKLDEDGQLEEGSMDAPMAFPALMTVGNVYQGRPGFLNHLAGLKNLEKPAGSVNMNVEETKATSEWREAVWMYDHWPSLQTAYIFNSRGSVTAHFEWLKNKHIQDGKMFSFSEEEN</sequence>
<dbReference type="OrthoDB" id="2448738at2759"/>
<comment type="caution">
    <text evidence="1">The sequence shown here is derived from an EMBL/GenBank/DDBJ whole genome shotgun (WGS) entry which is preliminary data.</text>
</comment>
<proteinExistence type="predicted"/>
<organism evidence="1 2">
    <name type="scientific">Linnemannia schmuckeri</name>
    <dbReference type="NCBI Taxonomy" id="64567"/>
    <lineage>
        <taxon>Eukaryota</taxon>
        <taxon>Fungi</taxon>
        <taxon>Fungi incertae sedis</taxon>
        <taxon>Mucoromycota</taxon>
        <taxon>Mortierellomycotina</taxon>
        <taxon>Mortierellomycetes</taxon>
        <taxon>Mortierellales</taxon>
        <taxon>Mortierellaceae</taxon>
        <taxon>Linnemannia</taxon>
    </lineage>
</organism>
<gene>
    <name evidence="1" type="ORF">BG015_003460</name>
</gene>
<evidence type="ECO:0000313" key="1">
    <source>
        <dbReference type="EMBL" id="KAF9134104.1"/>
    </source>
</evidence>
<dbReference type="EMBL" id="JAAAUQ010001766">
    <property type="protein sequence ID" value="KAF9134104.1"/>
    <property type="molecule type" value="Genomic_DNA"/>
</dbReference>
<dbReference type="Proteomes" id="UP000748756">
    <property type="component" value="Unassembled WGS sequence"/>
</dbReference>
<keyword evidence="2" id="KW-1185">Reference proteome</keyword>
<evidence type="ECO:0000313" key="2">
    <source>
        <dbReference type="Proteomes" id="UP000748756"/>
    </source>
</evidence>
<protein>
    <submittedName>
        <fullName evidence="1">Uncharacterized protein</fullName>
    </submittedName>
</protein>
<dbReference type="AlphaFoldDB" id="A0A9P5RK34"/>
<accession>A0A9P5RK34</accession>